<dbReference type="SMART" id="SM00490">
    <property type="entry name" value="HELICc"/>
    <property type="match status" value="1"/>
</dbReference>
<dbReference type="SMART" id="SM00487">
    <property type="entry name" value="DEXDc"/>
    <property type="match status" value="1"/>
</dbReference>
<protein>
    <submittedName>
        <fullName evidence="6">DEAD/DEAH box helicase</fullName>
    </submittedName>
</protein>
<keyword evidence="6" id="KW-0547">Nucleotide-binding</keyword>
<evidence type="ECO:0000256" key="1">
    <source>
        <dbReference type="ARBA" id="ARBA00022801"/>
    </source>
</evidence>
<dbReference type="Pfam" id="PF00176">
    <property type="entry name" value="SNF2-rel_dom"/>
    <property type="match status" value="1"/>
</dbReference>
<dbReference type="GO" id="GO:0004386">
    <property type="term" value="F:helicase activity"/>
    <property type="evidence" value="ECO:0007669"/>
    <property type="project" value="UniProtKB-KW"/>
</dbReference>
<dbReference type="InterPro" id="IPR038718">
    <property type="entry name" value="SNF2-like_sf"/>
</dbReference>
<dbReference type="InterPro" id="IPR027417">
    <property type="entry name" value="P-loop_NTPase"/>
</dbReference>
<feature type="domain" description="SWIM-type" evidence="3">
    <location>
        <begin position="51"/>
        <end position="91"/>
    </location>
</feature>
<keyword evidence="6" id="KW-0067">ATP-binding</keyword>
<accession>A0A6N7VTC6</accession>
<dbReference type="Pfam" id="PF00271">
    <property type="entry name" value="Helicase_C"/>
    <property type="match status" value="1"/>
</dbReference>
<evidence type="ECO:0000256" key="2">
    <source>
        <dbReference type="PROSITE-ProRule" id="PRU00325"/>
    </source>
</evidence>
<dbReference type="Gene3D" id="3.40.50.300">
    <property type="entry name" value="P-loop containing nucleotide triphosphate hydrolases"/>
    <property type="match status" value="1"/>
</dbReference>
<dbReference type="EMBL" id="VULO01000005">
    <property type="protein sequence ID" value="MSS84200.1"/>
    <property type="molecule type" value="Genomic_DNA"/>
</dbReference>
<dbReference type="GO" id="GO:0008270">
    <property type="term" value="F:zinc ion binding"/>
    <property type="evidence" value="ECO:0007669"/>
    <property type="project" value="UniProtKB-KW"/>
</dbReference>
<dbReference type="RefSeq" id="WP_154544310.1">
    <property type="nucleotide sequence ID" value="NZ_VULO01000005.1"/>
</dbReference>
<proteinExistence type="predicted"/>
<evidence type="ECO:0000259" key="5">
    <source>
        <dbReference type="PROSITE" id="PS51194"/>
    </source>
</evidence>
<dbReference type="SUPFAM" id="SSF52540">
    <property type="entry name" value="P-loop containing nucleoside triphosphate hydrolases"/>
    <property type="match status" value="2"/>
</dbReference>
<gene>
    <name evidence="6" type="ORF">FYJ24_05350</name>
</gene>
<keyword evidence="2" id="KW-0479">Metal-binding</keyword>
<dbReference type="Pfam" id="PF08455">
    <property type="entry name" value="SNF2_assoc"/>
    <property type="match status" value="1"/>
</dbReference>
<keyword evidence="6" id="KW-0347">Helicase</keyword>
<dbReference type="PROSITE" id="PS51194">
    <property type="entry name" value="HELICASE_CTER"/>
    <property type="match status" value="1"/>
</dbReference>
<feature type="domain" description="Helicase C-terminal" evidence="5">
    <location>
        <begin position="929"/>
        <end position="1094"/>
    </location>
</feature>
<dbReference type="CDD" id="cd18793">
    <property type="entry name" value="SF2_C_SNF"/>
    <property type="match status" value="1"/>
</dbReference>
<dbReference type="Proteomes" id="UP000470875">
    <property type="component" value="Unassembled WGS sequence"/>
</dbReference>
<dbReference type="PROSITE" id="PS51192">
    <property type="entry name" value="HELICASE_ATP_BIND_1"/>
    <property type="match status" value="1"/>
</dbReference>
<name>A0A6N7VTC6_9ACTO</name>
<dbReference type="InterPro" id="IPR000330">
    <property type="entry name" value="SNF2_N"/>
</dbReference>
<keyword evidence="7" id="KW-1185">Reference proteome</keyword>
<dbReference type="Gene3D" id="3.40.50.10810">
    <property type="entry name" value="Tandem AAA-ATPase domain"/>
    <property type="match status" value="1"/>
</dbReference>
<evidence type="ECO:0000313" key="7">
    <source>
        <dbReference type="Proteomes" id="UP000470875"/>
    </source>
</evidence>
<dbReference type="InterPro" id="IPR001650">
    <property type="entry name" value="Helicase_C-like"/>
</dbReference>
<evidence type="ECO:0000259" key="4">
    <source>
        <dbReference type="PROSITE" id="PS51192"/>
    </source>
</evidence>
<dbReference type="PROSITE" id="PS50966">
    <property type="entry name" value="ZF_SWIM"/>
    <property type="match status" value="1"/>
</dbReference>
<feature type="domain" description="Helicase ATP-binding" evidence="4">
    <location>
        <begin position="645"/>
        <end position="808"/>
    </location>
</feature>
<organism evidence="6 7">
    <name type="scientific">Scrofimicrobium canadense</name>
    <dbReference type="NCBI Taxonomy" id="2652290"/>
    <lineage>
        <taxon>Bacteria</taxon>
        <taxon>Bacillati</taxon>
        <taxon>Actinomycetota</taxon>
        <taxon>Actinomycetes</taxon>
        <taxon>Actinomycetales</taxon>
        <taxon>Actinomycetaceae</taxon>
        <taxon>Scrofimicrobium</taxon>
    </lineage>
</organism>
<evidence type="ECO:0000259" key="3">
    <source>
        <dbReference type="PROSITE" id="PS50966"/>
    </source>
</evidence>
<sequence length="1099" mass="122197">MQQTSIPGLATPNTWTLGVAYARGRRVRVKDVDPVKGTVYGTCRGSGGKTYVVDVLCEFTRHGALASIDGACSCPVAHNCKHCVALALVGFHIIDEDIEVAPASTPVREPEWKQQLSRVFPSWLQTPRQQVMPLALQFEVTTPSIAQTSPTRFGGSGALRKRSKHEGARLDIRSVTRGKTKQWVRNAITWSAIRGRSASGFDLGTLEVFQRLCDLADRTSYYSPSGSVPVSVGSLEGGAWWEIMGDLSARHVPFLFAPYNSPVVVETQPAHTTIDVVSLPQGDLVISAEVSHPHASKGAHLYILGEIPHSVIWLEQQDLHLAQVKNPPSNAWSRLLREGGKVEVPATASKEFTRSVFPSLARAGWTSSDDSFMPPTPQHPTLVLHLDTETTETDIPQIRLLWQWQYRDEDGDDLPAASLYPGFGEYGRDERTESEILAQVAREVAAYPRLVRDAPGTIEESTSISGLAAANFVDQCVPALQKLGVQVMTTNLPQYRRADSVHVQLSVNEDSHSNDWLDLEVEVLIGGHEVPLAHLIAALVRDDDALFLPDGSYLPLDNPEFDHLRRLLHEAQSLGDGKAGRLKVRPQQLSWWEEMLDLDIVQTASSQWFDSLKKAIKTPPVEAPIPSGLRANLRSYQVEGFRWMANLRRQGLGGILADDMGLGKTVQTLAMIADQRETGSTERPWLVVAPTSVVENWADEAHRFTPTLKVEVIKGTAARRTQSLSTIAEGQDILITSFALLRLDEEEYAELDWAGLIVDEAQNAKNYRARVFKALVKTGAPVTYAITGTPVENNLTELWSMLTLVAPGMMGSPKQFAQTYRKPIDNGGLEGEQMMALLRRRIAPFLLRRTKEKVALDLPEKQEQIWPVILESGHRRLYDQHLHRERQRVLGLLEDTEHNQIEILASLTRLRQLSIDPALVEEKSRVESSKTQELLKVLNEVLVDGHRVIVFSQFTRYLRRIAKELDDRGIAYSYLDGSTTDRGRVLQGFREGSAPVFLMSLKAGGVGINLTEADYAILTDPWWNPAVESQAIARTHRIGQTRPVHVYRLVAKDTIEEKMLSLQEKKRKLAHALLDEQSGAQATSGARLSAEDIQLLFDF</sequence>
<dbReference type="PANTHER" id="PTHR10799">
    <property type="entry name" value="SNF2/RAD54 HELICASE FAMILY"/>
    <property type="match status" value="1"/>
</dbReference>
<evidence type="ECO:0000313" key="6">
    <source>
        <dbReference type="EMBL" id="MSS84200.1"/>
    </source>
</evidence>
<dbReference type="GO" id="GO:0005524">
    <property type="term" value="F:ATP binding"/>
    <property type="evidence" value="ECO:0007669"/>
    <property type="project" value="InterPro"/>
</dbReference>
<keyword evidence="1" id="KW-0378">Hydrolase</keyword>
<keyword evidence="2" id="KW-0862">Zinc</keyword>
<dbReference type="InterPro" id="IPR013663">
    <property type="entry name" value="Helicase_SWF/SNF/SWI_bac"/>
</dbReference>
<reference evidence="6 7" key="1">
    <citation type="submission" date="2019-08" db="EMBL/GenBank/DDBJ databases">
        <title>In-depth cultivation of the pig gut microbiome towards novel bacterial diversity and tailored functional studies.</title>
        <authorList>
            <person name="Wylensek D."/>
            <person name="Hitch T.C.A."/>
            <person name="Clavel T."/>
        </authorList>
    </citation>
    <scope>NUCLEOTIDE SEQUENCE [LARGE SCALE GENOMIC DNA]</scope>
    <source>
        <strain evidence="6 7">WB03_NA08</strain>
    </source>
</reference>
<dbReference type="GO" id="GO:0016787">
    <property type="term" value="F:hydrolase activity"/>
    <property type="evidence" value="ECO:0007669"/>
    <property type="project" value="UniProtKB-KW"/>
</dbReference>
<dbReference type="AlphaFoldDB" id="A0A6N7VTC6"/>
<comment type="caution">
    <text evidence="6">The sequence shown here is derived from an EMBL/GenBank/DDBJ whole genome shotgun (WGS) entry which is preliminary data.</text>
</comment>
<dbReference type="InterPro" id="IPR007527">
    <property type="entry name" value="Znf_SWIM"/>
</dbReference>
<dbReference type="InterPro" id="IPR049730">
    <property type="entry name" value="SNF2/RAD54-like_C"/>
</dbReference>
<dbReference type="InterPro" id="IPR014001">
    <property type="entry name" value="Helicase_ATP-bd"/>
</dbReference>
<keyword evidence="2" id="KW-0863">Zinc-finger</keyword>